<keyword evidence="1" id="KW-0040">ANK repeat</keyword>
<name>D7FJV3_ECTSI</name>
<dbReference type="Pfam" id="PF00023">
    <property type="entry name" value="Ank"/>
    <property type="match status" value="1"/>
</dbReference>
<dbReference type="SMART" id="SM00248">
    <property type="entry name" value="ANK"/>
    <property type="match status" value="1"/>
</dbReference>
<accession>D7FJV3</accession>
<organism evidence="3 4">
    <name type="scientific">Ectocarpus siliculosus</name>
    <name type="common">Brown alga</name>
    <name type="synonym">Conferva siliculosa</name>
    <dbReference type="NCBI Taxonomy" id="2880"/>
    <lineage>
        <taxon>Eukaryota</taxon>
        <taxon>Sar</taxon>
        <taxon>Stramenopiles</taxon>
        <taxon>Ochrophyta</taxon>
        <taxon>PX clade</taxon>
        <taxon>Phaeophyceae</taxon>
        <taxon>Ectocarpales</taxon>
        <taxon>Ectocarpaceae</taxon>
        <taxon>Ectocarpus</taxon>
    </lineage>
</organism>
<keyword evidence="4" id="KW-1185">Reference proteome</keyword>
<dbReference type="EMBL" id="FN647986">
    <property type="protein sequence ID" value="CBJ29201.1"/>
    <property type="molecule type" value="Genomic_DNA"/>
</dbReference>
<feature type="repeat" description="ANK" evidence="1">
    <location>
        <begin position="13"/>
        <end position="45"/>
    </location>
</feature>
<dbReference type="InterPro" id="IPR002110">
    <property type="entry name" value="Ankyrin_rpt"/>
</dbReference>
<feature type="compositionally biased region" description="Gly residues" evidence="2">
    <location>
        <begin position="87"/>
        <end position="98"/>
    </location>
</feature>
<dbReference type="Proteomes" id="UP000002630">
    <property type="component" value="Linkage Group LG04"/>
</dbReference>
<reference evidence="3 4" key="1">
    <citation type="journal article" date="2010" name="Nature">
        <title>The Ectocarpus genome and the independent evolution of multicellularity in brown algae.</title>
        <authorList>
            <person name="Cock J.M."/>
            <person name="Sterck L."/>
            <person name="Rouze P."/>
            <person name="Scornet D."/>
            <person name="Allen A.E."/>
            <person name="Amoutzias G."/>
            <person name="Anthouard V."/>
            <person name="Artiguenave F."/>
            <person name="Aury J.M."/>
            <person name="Badger J.H."/>
            <person name="Beszteri B."/>
            <person name="Billiau K."/>
            <person name="Bonnet E."/>
            <person name="Bothwell J.H."/>
            <person name="Bowler C."/>
            <person name="Boyen C."/>
            <person name="Brownlee C."/>
            <person name="Carrano C.J."/>
            <person name="Charrier B."/>
            <person name="Cho G.Y."/>
            <person name="Coelho S.M."/>
            <person name="Collen J."/>
            <person name="Corre E."/>
            <person name="Da Silva C."/>
            <person name="Delage L."/>
            <person name="Delaroque N."/>
            <person name="Dittami S.M."/>
            <person name="Doulbeau S."/>
            <person name="Elias M."/>
            <person name="Farnham G."/>
            <person name="Gachon C.M."/>
            <person name="Gschloessl B."/>
            <person name="Heesch S."/>
            <person name="Jabbari K."/>
            <person name="Jubin C."/>
            <person name="Kawai H."/>
            <person name="Kimura K."/>
            <person name="Kloareg B."/>
            <person name="Kupper F.C."/>
            <person name="Lang D."/>
            <person name="Le Bail A."/>
            <person name="Leblanc C."/>
            <person name="Lerouge P."/>
            <person name="Lohr M."/>
            <person name="Lopez P.J."/>
            <person name="Martens C."/>
            <person name="Maumus F."/>
            <person name="Michel G."/>
            <person name="Miranda-Saavedra D."/>
            <person name="Morales J."/>
            <person name="Moreau H."/>
            <person name="Motomura T."/>
            <person name="Nagasato C."/>
            <person name="Napoli C.A."/>
            <person name="Nelson D.R."/>
            <person name="Nyvall-Collen P."/>
            <person name="Peters A.F."/>
            <person name="Pommier C."/>
            <person name="Potin P."/>
            <person name="Poulain J."/>
            <person name="Quesneville H."/>
            <person name="Read B."/>
            <person name="Rensing S.A."/>
            <person name="Ritter A."/>
            <person name="Rousvoal S."/>
            <person name="Samanta M."/>
            <person name="Samson G."/>
            <person name="Schroeder D.C."/>
            <person name="Segurens B."/>
            <person name="Strittmatter M."/>
            <person name="Tonon T."/>
            <person name="Tregear J.W."/>
            <person name="Valentin K."/>
            <person name="von Dassow P."/>
            <person name="Yamagishi T."/>
            <person name="Van de Peer Y."/>
            <person name="Wincker P."/>
        </authorList>
    </citation>
    <scope>NUCLEOTIDE SEQUENCE [LARGE SCALE GENOMIC DNA]</scope>
    <source>
        <strain evidence="4">Ec32 / CCAP1310/4</strain>
    </source>
</reference>
<protein>
    <submittedName>
        <fullName evidence="3">Uncharacterized protein</fullName>
    </submittedName>
</protein>
<dbReference type="Gene3D" id="1.25.40.20">
    <property type="entry name" value="Ankyrin repeat-containing domain"/>
    <property type="match status" value="1"/>
</dbReference>
<dbReference type="PROSITE" id="PS50088">
    <property type="entry name" value="ANK_REPEAT"/>
    <property type="match status" value="1"/>
</dbReference>
<dbReference type="InterPro" id="IPR036770">
    <property type="entry name" value="Ankyrin_rpt-contain_sf"/>
</dbReference>
<evidence type="ECO:0000256" key="1">
    <source>
        <dbReference type="PROSITE-ProRule" id="PRU00023"/>
    </source>
</evidence>
<evidence type="ECO:0000256" key="2">
    <source>
        <dbReference type="SAM" id="MobiDB-lite"/>
    </source>
</evidence>
<dbReference type="SUPFAM" id="SSF48403">
    <property type="entry name" value="Ankyrin repeat"/>
    <property type="match status" value="1"/>
</dbReference>
<gene>
    <name evidence="3" type="ORF">Esi_0138_0020</name>
</gene>
<sequence length="302" mass="30079">MSVAGAVTNAGSDGKTLLHCAAMSGQTSVIAELLAAGANPHARCSSGETPLDLAGRWLDHNANLPAAPGQSSGSSEIVFEDSPAPIVGGGGGGGGSGSGDPSLVYQGAPTDHPAWNEQAIAAIYHKNNTPAGPVHSPGWPSPRGAGGGFMQVPSPATPTNVHAASAATAAAAAFASPPPAPTPPAPPLRSHVKEDAAGVAWLGVAQTTAGGTTVEGQAGGEAVAGGAATAVANSAFYGQENSPSPATKGRLWAERIEAGRNQPLCRVEYASYCAMKTPRGPQTAVYVGCRKKYMVDTQFLVV</sequence>
<evidence type="ECO:0000313" key="3">
    <source>
        <dbReference type="EMBL" id="CBJ29201.1"/>
    </source>
</evidence>
<dbReference type="AlphaFoldDB" id="D7FJV3"/>
<dbReference type="InParanoid" id="D7FJV3"/>
<feature type="region of interest" description="Disordered" evidence="2">
    <location>
        <begin position="64"/>
        <end position="102"/>
    </location>
</feature>
<dbReference type="PROSITE" id="PS50297">
    <property type="entry name" value="ANK_REP_REGION"/>
    <property type="match status" value="1"/>
</dbReference>
<dbReference type="OrthoDB" id="551533at2759"/>
<evidence type="ECO:0000313" key="4">
    <source>
        <dbReference type="Proteomes" id="UP000002630"/>
    </source>
</evidence>
<dbReference type="EMBL" id="FN649729">
    <property type="protein sequence ID" value="CBJ29201.1"/>
    <property type="molecule type" value="Genomic_DNA"/>
</dbReference>
<proteinExistence type="predicted"/>